<evidence type="ECO:0000313" key="4">
    <source>
        <dbReference type="EMBL" id="POM84708.1"/>
    </source>
</evidence>
<dbReference type="PANTHER" id="PTHR13021">
    <property type="entry name" value="PRE-MRNA-SPLICING FACTOR ISY1"/>
    <property type="match status" value="1"/>
</dbReference>
<dbReference type="EMBL" id="JIBK01000047">
    <property type="protein sequence ID" value="POM84708.1"/>
    <property type="molecule type" value="Genomic_DNA"/>
</dbReference>
<accession>A0A2P4Z3Q1</accession>
<dbReference type="OrthoDB" id="1739576at2759"/>
<comment type="subcellular location">
    <subcellularLocation>
        <location evidence="1">Nucleus</location>
    </subcellularLocation>
</comment>
<gene>
    <name evidence="4" type="ORF">CmeUKMEL1_13745</name>
</gene>
<dbReference type="InterPro" id="IPR009360">
    <property type="entry name" value="Isy1"/>
</dbReference>
<name>A0A2P4Z3Q1_9CRYT</name>
<evidence type="ECO:0000313" key="5">
    <source>
        <dbReference type="Proteomes" id="UP000236928"/>
    </source>
</evidence>
<dbReference type="Gene3D" id="1.10.287.660">
    <property type="entry name" value="Helix hairpin bin"/>
    <property type="match status" value="1"/>
</dbReference>
<keyword evidence="5" id="KW-1185">Reference proteome</keyword>
<dbReference type="GO" id="GO:0000350">
    <property type="term" value="P:generation of catalytic spliceosome for second transesterification step"/>
    <property type="evidence" value="ECO:0007669"/>
    <property type="project" value="InterPro"/>
</dbReference>
<dbReference type="InterPro" id="IPR029012">
    <property type="entry name" value="Helix_hairpin_bin_sf"/>
</dbReference>
<proteinExistence type="inferred from homology"/>
<protein>
    <submittedName>
        <fullName evidence="4">Isy1-like splicing family protein</fullName>
    </submittedName>
</protein>
<evidence type="ECO:0000256" key="1">
    <source>
        <dbReference type="ARBA" id="ARBA00004123"/>
    </source>
</evidence>
<organism evidence="4 5">
    <name type="scientific">Cryptosporidium meleagridis</name>
    <dbReference type="NCBI Taxonomy" id="93969"/>
    <lineage>
        <taxon>Eukaryota</taxon>
        <taxon>Sar</taxon>
        <taxon>Alveolata</taxon>
        <taxon>Apicomplexa</taxon>
        <taxon>Conoidasida</taxon>
        <taxon>Coccidia</taxon>
        <taxon>Eucoccidiorida</taxon>
        <taxon>Eimeriorina</taxon>
        <taxon>Cryptosporidiidae</taxon>
        <taxon>Cryptosporidium</taxon>
    </lineage>
</organism>
<reference evidence="4 5" key="1">
    <citation type="submission" date="2014-04" db="EMBL/GenBank/DDBJ databases">
        <title>Comparative Genomics of Cryptosporidium Species.</title>
        <authorList>
            <person name="Silva J.C."/>
            <person name="Su Q."/>
            <person name="Chalmers R."/>
            <person name="Chibucos M.C."/>
            <person name="Elwin K."/>
            <person name="Godinez A."/>
            <person name="Guo F."/>
            <person name="Huynh K."/>
            <person name="Orvis J."/>
            <person name="Ott S."/>
            <person name="Sadzewicz L."/>
            <person name="Sengamalay N."/>
            <person name="Shetty A."/>
            <person name="Sun M."/>
            <person name="Tallon L."/>
            <person name="Xiao L."/>
            <person name="Zhang H."/>
            <person name="Fraser C.M."/>
            <person name="Zhu G."/>
            <person name="Kissinger J."/>
            <person name="Widmer G."/>
        </authorList>
    </citation>
    <scope>NUCLEOTIDE SEQUENCE [LARGE SCALE GENOMIC DNA]</scope>
    <source>
        <strain evidence="4 5">UKMEL1</strain>
    </source>
</reference>
<dbReference type="AlphaFoldDB" id="A0A2P4Z3Q1"/>
<dbReference type="Proteomes" id="UP000236928">
    <property type="component" value="Unassembled WGS sequence"/>
</dbReference>
<comment type="similarity">
    <text evidence="2">Belongs to the ISY1 family.</text>
</comment>
<dbReference type="SUPFAM" id="SSF140102">
    <property type="entry name" value="ISY1 domain-like"/>
    <property type="match status" value="1"/>
</dbReference>
<dbReference type="GO" id="GO:0005634">
    <property type="term" value="C:nucleus"/>
    <property type="evidence" value="ECO:0007669"/>
    <property type="project" value="UniProtKB-SubCell"/>
</dbReference>
<dbReference type="InterPro" id="IPR037200">
    <property type="entry name" value="Isy1_sf"/>
</dbReference>
<dbReference type="VEuPathDB" id="CryptoDB:CmeUKMEL1_13745"/>
<keyword evidence="3" id="KW-0539">Nucleus</keyword>
<evidence type="ECO:0000256" key="3">
    <source>
        <dbReference type="ARBA" id="ARBA00023242"/>
    </source>
</evidence>
<evidence type="ECO:0000256" key="2">
    <source>
        <dbReference type="ARBA" id="ARBA00007002"/>
    </source>
</evidence>
<dbReference type="Pfam" id="PF06246">
    <property type="entry name" value="Isy1"/>
    <property type="match status" value="1"/>
</dbReference>
<comment type="caution">
    <text evidence="4">The sequence shown here is derived from an EMBL/GenBank/DDBJ whole genome shotgun (WGS) entry which is preliminary data.</text>
</comment>
<sequence length="219" mass="25856">MARNSEKANFMLNRWLSVKNKISKPSFEGRGRYSNVQFTNTIRECETIRFEIMEEISHLAKKLRDCTMSDENEVRHLNSDINSLLKEKYKWECRIVELGGPNYRSRHGQYIESLGGISMPNSSLKIFGVAISLPEYKELLNDDDKLEIGSKIVSKPQEVTICDAYYEEINIKEEDRIKMLEKEKEIEFKKKKRFLKKEISVEYLLKLIDDKKKEIEQFN</sequence>